<dbReference type="InterPro" id="IPR010982">
    <property type="entry name" value="Lambda_DNA-bd_dom_sf"/>
</dbReference>
<feature type="domain" description="HTH cro/C1-type" evidence="2">
    <location>
        <begin position="23"/>
        <end position="66"/>
    </location>
</feature>
<comment type="caution">
    <text evidence="3">The sequence shown here is derived from an EMBL/GenBank/DDBJ whole genome shotgun (WGS) entry which is preliminary data.</text>
</comment>
<dbReference type="EMBL" id="WKJZ01000001">
    <property type="protein sequence ID" value="MVW75367.1"/>
    <property type="molecule type" value="Genomic_DNA"/>
</dbReference>
<dbReference type="PROSITE" id="PS50943">
    <property type="entry name" value="HTH_CROC1"/>
    <property type="match status" value="1"/>
</dbReference>
<sequence>MNVIDRIQSLLQARGVPRRSVRRELAKTCEISYEAVRQWFSGDTANIRNEHLVSIARKYKVTVDWLLSGDLAELKTGAEAKTGEIDTKPASAQQADPKSKTEAAAALLEAVAALHAIQAGLFSGQLTDSQVEQLMQIRNDIVHSQGKARAKGQRLQGLAQAAFQAEENGGSPDDLLKMYQRGMEKEFAKEGAAAREPGKKPARRT</sequence>
<dbReference type="RefSeq" id="WP_160344460.1">
    <property type="nucleotide sequence ID" value="NZ_WKJZ01000001.1"/>
</dbReference>
<reference evidence="3 4" key="1">
    <citation type="submission" date="2019-11" db="EMBL/GenBank/DDBJ databases">
        <title>Pseudomonas flavidum sp. nov., isolated from Baiyang Lake.</title>
        <authorList>
            <person name="Zhao Y."/>
        </authorList>
    </citation>
    <scope>NUCLEOTIDE SEQUENCE [LARGE SCALE GENOMIC DNA]</scope>
    <source>
        <strain evidence="4">R-22-3 w-18</strain>
    </source>
</reference>
<dbReference type="GO" id="GO:0003677">
    <property type="term" value="F:DNA binding"/>
    <property type="evidence" value="ECO:0007669"/>
    <property type="project" value="InterPro"/>
</dbReference>
<dbReference type="InterPro" id="IPR001387">
    <property type="entry name" value="Cro/C1-type_HTH"/>
</dbReference>
<evidence type="ECO:0000313" key="3">
    <source>
        <dbReference type="EMBL" id="MVW75367.1"/>
    </source>
</evidence>
<accession>A0A6I4KTD6</accession>
<evidence type="ECO:0000313" key="4">
    <source>
        <dbReference type="Proteomes" id="UP000429555"/>
    </source>
</evidence>
<dbReference type="CDD" id="cd00093">
    <property type="entry name" value="HTH_XRE"/>
    <property type="match status" value="1"/>
</dbReference>
<dbReference type="SUPFAM" id="SSF47413">
    <property type="entry name" value="lambda repressor-like DNA-binding domains"/>
    <property type="match status" value="1"/>
</dbReference>
<organism evidence="3 4">
    <name type="scientific">Pseudomonas xionganensis</name>
    <dbReference type="NCBI Taxonomy" id="2654845"/>
    <lineage>
        <taxon>Bacteria</taxon>
        <taxon>Pseudomonadati</taxon>
        <taxon>Pseudomonadota</taxon>
        <taxon>Gammaproteobacteria</taxon>
        <taxon>Pseudomonadales</taxon>
        <taxon>Pseudomonadaceae</taxon>
        <taxon>Pseudomonas</taxon>
    </lineage>
</organism>
<evidence type="ECO:0000259" key="2">
    <source>
        <dbReference type="PROSITE" id="PS50943"/>
    </source>
</evidence>
<keyword evidence="4" id="KW-1185">Reference proteome</keyword>
<dbReference type="Proteomes" id="UP000429555">
    <property type="component" value="Unassembled WGS sequence"/>
</dbReference>
<feature type="compositionally biased region" description="Basic and acidic residues" evidence="1">
    <location>
        <begin position="186"/>
        <end position="199"/>
    </location>
</feature>
<dbReference type="Gene3D" id="1.10.260.40">
    <property type="entry name" value="lambda repressor-like DNA-binding domains"/>
    <property type="match status" value="1"/>
</dbReference>
<dbReference type="SMART" id="SM00530">
    <property type="entry name" value="HTH_XRE"/>
    <property type="match status" value="1"/>
</dbReference>
<protein>
    <submittedName>
        <fullName evidence="3">Helix-turn-helix domain-containing protein</fullName>
    </submittedName>
</protein>
<dbReference type="Pfam" id="PF01381">
    <property type="entry name" value="HTH_3"/>
    <property type="match status" value="1"/>
</dbReference>
<proteinExistence type="predicted"/>
<feature type="region of interest" description="Disordered" evidence="1">
    <location>
        <begin position="186"/>
        <end position="205"/>
    </location>
</feature>
<name>A0A6I4KTD6_9PSED</name>
<gene>
    <name evidence="3" type="ORF">GJV18_08565</name>
</gene>
<dbReference type="AlphaFoldDB" id="A0A6I4KTD6"/>
<evidence type="ECO:0000256" key="1">
    <source>
        <dbReference type="SAM" id="MobiDB-lite"/>
    </source>
</evidence>